<reference evidence="1 2" key="1">
    <citation type="submission" date="2016-03" db="EMBL/GenBank/DDBJ databases">
        <title>Genome sequence of Providencia stuartii strain, isolated from the salivary glands of larval Lucilia sericata.</title>
        <authorList>
            <person name="Yuan Y."/>
            <person name="Zhang Y."/>
            <person name="Fu S."/>
            <person name="Crippen T.L."/>
            <person name="Visi D."/>
            <person name="Benbow M.E."/>
            <person name="Allen M."/>
            <person name="Tomberlin J.K."/>
            <person name="Sze S.-H."/>
            <person name="Tarone A.M."/>
        </authorList>
    </citation>
    <scope>NUCLEOTIDE SEQUENCE [LARGE SCALE GENOMIC DNA]</scope>
    <source>
        <strain evidence="1 2">Crippen</strain>
    </source>
</reference>
<gene>
    <name evidence="1" type="ORF">A3Q29_18060</name>
</gene>
<evidence type="ECO:0000313" key="1">
    <source>
        <dbReference type="EMBL" id="OHT24366.1"/>
    </source>
</evidence>
<evidence type="ECO:0000313" key="2">
    <source>
        <dbReference type="Proteomes" id="UP000179588"/>
    </source>
</evidence>
<proteinExistence type="predicted"/>
<protein>
    <submittedName>
        <fullName evidence="1">Uncharacterized protein</fullName>
    </submittedName>
</protein>
<keyword evidence="2" id="KW-1185">Reference proteome</keyword>
<name>A0A1S1HSJ9_PROST</name>
<comment type="caution">
    <text evidence="1">The sequence shown here is derived from an EMBL/GenBank/DDBJ whole genome shotgun (WGS) entry which is preliminary data.</text>
</comment>
<dbReference type="RefSeq" id="WP_070927452.1">
    <property type="nucleotide sequence ID" value="NZ_VAUE01000028.1"/>
</dbReference>
<sequence>MKIETNSHSHNVNAIHQPNSIATSSFPLDSMRQRDIVIINPYLGGQGDHFLANKIANIALNEDCRVSIVSINAEDTTQQQCRNLSRQNDESHHLSQLKDPIFIVAPVSLLPSEKLQENINQLCETHHFAKQKIMLIEEMDISPVEDKVDECYDKLKTARFNKVTAHHLGIGLGIGYLATDQHQIREIKNRFEYELTNLIDSYNASLAKDHNYHLGYISSDAAIFGTQVFIANTLVETQHDNKDTHYIMVLRKLNDQVKEDIPSNLMKVLTKTKSENYDYPSLFSKVTLYFADPLQGHLEKAIEFTGTGQRHVTVVITQSLPKNIFDDFMQLAHLGMMSGDQSLSEFISLKGTIPYYDMQPWKQGVAKGLKNVWRESERASMADHKIIGLNRMGTPIYKFLPNKNQPELSPKQITRKAEVEEELYSMQANQYISQLITSDIKK</sequence>
<dbReference type="Proteomes" id="UP000179588">
    <property type="component" value="Unassembled WGS sequence"/>
</dbReference>
<dbReference type="AlphaFoldDB" id="A0A1S1HSJ9"/>
<dbReference type="OrthoDB" id="6506444at2"/>
<accession>A0A1S1HSJ9</accession>
<organism evidence="1 2">
    <name type="scientific">Providencia stuartii</name>
    <dbReference type="NCBI Taxonomy" id="588"/>
    <lineage>
        <taxon>Bacteria</taxon>
        <taxon>Pseudomonadati</taxon>
        <taxon>Pseudomonadota</taxon>
        <taxon>Gammaproteobacteria</taxon>
        <taxon>Enterobacterales</taxon>
        <taxon>Morganellaceae</taxon>
        <taxon>Providencia</taxon>
    </lineage>
</organism>
<dbReference type="EMBL" id="LVIE01000145">
    <property type="protein sequence ID" value="OHT24366.1"/>
    <property type="molecule type" value="Genomic_DNA"/>
</dbReference>